<dbReference type="NCBIfam" id="TIGR00254">
    <property type="entry name" value="GGDEF"/>
    <property type="match status" value="1"/>
</dbReference>
<comment type="caution">
    <text evidence="6">The sequence shown here is derived from an EMBL/GenBank/DDBJ whole genome shotgun (WGS) entry which is preliminary data.</text>
</comment>
<name>A0A921NYT5_9GAMM</name>
<dbReference type="Pfam" id="PF00990">
    <property type="entry name" value="GGDEF"/>
    <property type="match status" value="1"/>
</dbReference>
<dbReference type="InterPro" id="IPR043128">
    <property type="entry name" value="Rev_trsase/Diguanyl_cyclase"/>
</dbReference>
<evidence type="ECO:0000256" key="1">
    <source>
        <dbReference type="ARBA" id="ARBA00001946"/>
    </source>
</evidence>
<dbReference type="OrthoDB" id="9803824at2"/>
<dbReference type="InterPro" id="IPR029787">
    <property type="entry name" value="Nucleotide_cyclase"/>
</dbReference>
<dbReference type="SUPFAM" id="SSF55073">
    <property type="entry name" value="Nucleotide cyclase"/>
    <property type="match status" value="1"/>
</dbReference>
<dbReference type="FunFam" id="3.30.70.270:FF:000001">
    <property type="entry name" value="Diguanylate cyclase domain protein"/>
    <property type="match status" value="1"/>
</dbReference>
<dbReference type="Proteomes" id="UP000717981">
    <property type="component" value="Unassembled WGS sequence"/>
</dbReference>
<dbReference type="CDD" id="cd01949">
    <property type="entry name" value="GGDEF"/>
    <property type="match status" value="1"/>
</dbReference>
<gene>
    <name evidence="6" type="ORF">CR938_11095</name>
</gene>
<dbReference type="PANTHER" id="PTHR45138">
    <property type="entry name" value="REGULATORY COMPONENTS OF SENSORY TRANSDUCTION SYSTEM"/>
    <property type="match status" value="1"/>
</dbReference>
<dbReference type="AlphaFoldDB" id="A0A921NYT5"/>
<evidence type="ECO:0000256" key="3">
    <source>
        <dbReference type="ARBA" id="ARBA00034247"/>
    </source>
</evidence>
<comment type="cofactor">
    <cofactor evidence="1">
        <name>Mg(2+)</name>
        <dbReference type="ChEBI" id="CHEBI:18420"/>
    </cofactor>
</comment>
<evidence type="ECO:0000256" key="2">
    <source>
        <dbReference type="ARBA" id="ARBA00012528"/>
    </source>
</evidence>
<dbReference type="PROSITE" id="PS50887">
    <property type="entry name" value="GGDEF"/>
    <property type="match status" value="1"/>
</dbReference>
<dbReference type="InterPro" id="IPR000160">
    <property type="entry name" value="GGDEF_dom"/>
</dbReference>
<dbReference type="Gene3D" id="3.30.70.270">
    <property type="match status" value="1"/>
</dbReference>
<dbReference type="InterPro" id="IPR050469">
    <property type="entry name" value="Diguanylate_Cyclase"/>
</dbReference>
<evidence type="ECO:0000259" key="5">
    <source>
        <dbReference type="PROSITE" id="PS50887"/>
    </source>
</evidence>
<dbReference type="GO" id="GO:0052621">
    <property type="term" value="F:diguanylate cyclase activity"/>
    <property type="evidence" value="ECO:0007669"/>
    <property type="project" value="UniProtKB-EC"/>
</dbReference>
<proteinExistence type="predicted"/>
<feature type="compositionally biased region" description="Basic residues" evidence="4">
    <location>
        <begin position="309"/>
        <end position="318"/>
    </location>
</feature>
<feature type="domain" description="GGDEF" evidence="5">
    <location>
        <begin position="174"/>
        <end position="306"/>
    </location>
</feature>
<dbReference type="PANTHER" id="PTHR45138:SF9">
    <property type="entry name" value="DIGUANYLATE CYCLASE DGCM-RELATED"/>
    <property type="match status" value="1"/>
</dbReference>
<dbReference type="EMBL" id="PDWK01000059">
    <property type="protein sequence ID" value="KAF1687873.1"/>
    <property type="molecule type" value="Genomic_DNA"/>
</dbReference>
<dbReference type="EC" id="2.7.7.65" evidence="2"/>
<evidence type="ECO:0000313" key="6">
    <source>
        <dbReference type="EMBL" id="KAF1687873.1"/>
    </source>
</evidence>
<feature type="region of interest" description="Disordered" evidence="4">
    <location>
        <begin position="308"/>
        <end position="367"/>
    </location>
</feature>
<protein>
    <recommendedName>
        <fullName evidence="2">diguanylate cyclase</fullName>
        <ecNumber evidence="2">2.7.7.65</ecNumber>
    </recommendedName>
</protein>
<organism evidence="6 7">
    <name type="scientific">Pseudoxanthomonas taiwanensis</name>
    <dbReference type="NCBI Taxonomy" id="176598"/>
    <lineage>
        <taxon>Bacteria</taxon>
        <taxon>Pseudomonadati</taxon>
        <taxon>Pseudomonadota</taxon>
        <taxon>Gammaproteobacteria</taxon>
        <taxon>Lysobacterales</taxon>
        <taxon>Lysobacteraceae</taxon>
        <taxon>Pseudoxanthomonas</taxon>
    </lineage>
</organism>
<sequence length="367" mass="40038">MLACGGLAVMAGSLVKFVQQRPLSRAEWTLVPALAVLPLLAWLAGDAIDDQGAAMSLAGLVLLGVLLWQLRRLDMPPLRVPARLVMAAAVVLAWLYERDLLQALTGRYGPNEAWVNVDLALWYLVNFCMLMLASFRAAESLRQTAMLDPLTGTLNRRGLFARLDPELERLTREANLAVIALDLDRFKQVNDRYGHEIGDLVLQKLCDTIRAQTREQDVFARTGGEEFVIVVTGPEARNARELAERIRAALAGTRLDPPAPPVQVTASFGVALSPRPMPLSMLMRAADEALYSAKRGGRDCVVTQTLRRGGPRRLRRRPGGPGRSCACPPAARPRSRGGSSAAGPRPPHRPRAPRAPSACGWPRSWTG</sequence>
<comment type="catalytic activity">
    <reaction evidence="3">
        <text>2 GTP = 3',3'-c-di-GMP + 2 diphosphate</text>
        <dbReference type="Rhea" id="RHEA:24898"/>
        <dbReference type="ChEBI" id="CHEBI:33019"/>
        <dbReference type="ChEBI" id="CHEBI:37565"/>
        <dbReference type="ChEBI" id="CHEBI:58805"/>
        <dbReference type="EC" id="2.7.7.65"/>
    </reaction>
</comment>
<dbReference type="SMART" id="SM00267">
    <property type="entry name" value="GGDEF"/>
    <property type="match status" value="1"/>
</dbReference>
<evidence type="ECO:0000313" key="7">
    <source>
        <dbReference type="Proteomes" id="UP000717981"/>
    </source>
</evidence>
<keyword evidence="7" id="KW-1185">Reference proteome</keyword>
<evidence type="ECO:0000256" key="4">
    <source>
        <dbReference type="SAM" id="MobiDB-lite"/>
    </source>
</evidence>
<reference evidence="6" key="1">
    <citation type="submission" date="2017-10" db="EMBL/GenBank/DDBJ databases">
        <title>Whole genome sequencing of members of genus Pseudoxanthomonas.</title>
        <authorList>
            <person name="Kumar S."/>
            <person name="Bansal K."/>
            <person name="Kaur A."/>
            <person name="Patil P."/>
            <person name="Sharma S."/>
            <person name="Patil P.B."/>
        </authorList>
    </citation>
    <scope>NUCLEOTIDE SEQUENCE</scope>
    <source>
        <strain evidence="6">DSM 22914</strain>
    </source>
</reference>
<accession>A0A921NYT5</accession>